<evidence type="ECO:0000313" key="5">
    <source>
        <dbReference type="Proteomes" id="UP000617145"/>
    </source>
</evidence>
<organism evidence="4 5">
    <name type="scientific">Salipiger pallidus</name>
    <dbReference type="NCBI Taxonomy" id="1775170"/>
    <lineage>
        <taxon>Bacteria</taxon>
        <taxon>Pseudomonadati</taxon>
        <taxon>Pseudomonadota</taxon>
        <taxon>Alphaproteobacteria</taxon>
        <taxon>Rhodobacterales</taxon>
        <taxon>Roseobacteraceae</taxon>
        <taxon>Salipiger</taxon>
    </lineage>
</organism>
<dbReference type="EMBL" id="BMJV01000006">
    <property type="protein sequence ID" value="GGG79009.1"/>
    <property type="molecule type" value="Genomic_DNA"/>
</dbReference>
<dbReference type="Gene3D" id="1.20.120.160">
    <property type="entry name" value="HPT domain"/>
    <property type="match status" value="1"/>
</dbReference>
<reference evidence="4" key="1">
    <citation type="journal article" date="2014" name="Int. J. Syst. Evol. Microbiol.">
        <title>Complete genome sequence of Corynebacterium casei LMG S-19264T (=DSM 44701T), isolated from a smear-ripened cheese.</title>
        <authorList>
            <consortium name="US DOE Joint Genome Institute (JGI-PGF)"/>
            <person name="Walter F."/>
            <person name="Albersmeier A."/>
            <person name="Kalinowski J."/>
            <person name="Ruckert C."/>
        </authorList>
    </citation>
    <scope>NUCLEOTIDE SEQUENCE</scope>
    <source>
        <strain evidence="4">CGMCC 1.15762</strain>
    </source>
</reference>
<dbReference type="GO" id="GO:0000160">
    <property type="term" value="P:phosphorelay signal transduction system"/>
    <property type="evidence" value="ECO:0007669"/>
    <property type="project" value="UniProtKB-KW"/>
</dbReference>
<reference evidence="4" key="2">
    <citation type="submission" date="2020-09" db="EMBL/GenBank/DDBJ databases">
        <authorList>
            <person name="Sun Q."/>
            <person name="Zhou Y."/>
        </authorList>
    </citation>
    <scope>NUCLEOTIDE SEQUENCE</scope>
    <source>
        <strain evidence="4">CGMCC 1.15762</strain>
    </source>
</reference>
<accession>A0A8J2ZLC4</accession>
<dbReference type="AlphaFoldDB" id="A0A8J2ZLC4"/>
<dbReference type="SUPFAM" id="SSF47226">
    <property type="entry name" value="Histidine-containing phosphotransfer domain, HPT domain"/>
    <property type="match status" value="1"/>
</dbReference>
<keyword evidence="1" id="KW-0902">Two-component regulatory system</keyword>
<name>A0A8J2ZLC4_9RHOB</name>
<keyword evidence="5" id="KW-1185">Reference proteome</keyword>
<dbReference type="InterPro" id="IPR036641">
    <property type="entry name" value="HPT_dom_sf"/>
</dbReference>
<comment type="caution">
    <text evidence="4">The sequence shown here is derived from an EMBL/GenBank/DDBJ whole genome shotgun (WGS) entry which is preliminary data.</text>
</comment>
<keyword evidence="2" id="KW-0597">Phosphoprotein</keyword>
<evidence type="ECO:0000313" key="4">
    <source>
        <dbReference type="EMBL" id="GGG79009.1"/>
    </source>
</evidence>
<dbReference type="Pfam" id="PF01627">
    <property type="entry name" value="Hpt"/>
    <property type="match status" value="1"/>
</dbReference>
<dbReference type="PROSITE" id="PS50894">
    <property type="entry name" value="HPT"/>
    <property type="match status" value="1"/>
</dbReference>
<feature type="domain" description="HPt" evidence="3">
    <location>
        <begin position="8"/>
        <end position="108"/>
    </location>
</feature>
<gene>
    <name evidence="4" type="ORF">GCM10011415_30100</name>
</gene>
<feature type="modified residue" description="Phosphohistidine" evidence="2">
    <location>
        <position position="52"/>
    </location>
</feature>
<evidence type="ECO:0000259" key="3">
    <source>
        <dbReference type="PROSITE" id="PS50894"/>
    </source>
</evidence>
<dbReference type="RefSeq" id="WP_188791053.1">
    <property type="nucleotide sequence ID" value="NZ_BMJV01000006.1"/>
</dbReference>
<sequence>MIDWNRIAELRDEIGIDDFHEVVDLFLREVEDTLDHLPDAPCDAANLERQLHFLKGSALNLGFKKLAALCQAGEVGARNGVMDAIDTGRIRTAYVESRSEFFLELEARLAA</sequence>
<dbReference type="InterPro" id="IPR008207">
    <property type="entry name" value="Sig_transdc_His_kin_Hpt_dom"/>
</dbReference>
<evidence type="ECO:0000256" key="2">
    <source>
        <dbReference type="PROSITE-ProRule" id="PRU00110"/>
    </source>
</evidence>
<dbReference type="Proteomes" id="UP000617145">
    <property type="component" value="Unassembled WGS sequence"/>
</dbReference>
<proteinExistence type="predicted"/>
<evidence type="ECO:0000256" key="1">
    <source>
        <dbReference type="ARBA" id="ARBA00023012"/>
    </source>
</evidence>
<dbReference type="GO" id="GO:0004672">
    <property type="term" value="F:protein kinase activity"/>
    <property type="evidence" value="ECO:0007669"/>
    <property type="project" value="UniProtKB-ARBA"/>
</dbReference>
<protein>
    <submittedName>
        <fullName evidence="4">Nickel transporter</fullName>
    </submittedName>
</protein>